<dbReference type="InterPro" id="IPR011042">
    <property type="entry name" value="6-blade_b-propeller_TolB-like"/>
</dbReference>
<dbReference type="OrthoDB" id="156152at2"/>
<protein>
    <recommendedName>
        <fullName evidence="4">Lipoprotein LpqB beta-propeller domain-containing protein</fullName>
    </recommendedName>
</protein>
<comment type="caution">
    <text evidence="2">The sequence shown here is derived from an EMBL/GenBank/DDBJ whole genome shotgun (WGS) entry which is preliminary data.</text>
</comment>
<proteinExistence type="predicted"/>
<sequence length="437" mass="47007">MKQHVSSPPEHEPEVRLKRSLRPQLISKGGVIVFLVLICLLLAVTARQLLRTGSAAKPVAAHSSIPVAPLQNPDGSAVSAMHLPGGHRVLYQTQGHIYTVTTDGGAPHILNTPGYIYNRAVPVVVTTNKELLYSGNGIWSMSLPDGQARQIATFPSADQVITSLTVSQDGSTLAWSSAPQNGKGTIHLYAGNLEHTTQIYQQSATQCPCYRAFSFLNGSSTHLLLTNDRGDHRSVHFGLWSIDLSQGTAARPQQLLNDEKQQGPLALAPQANTLLYSSFLGYVPLQATNAPDDISGLSYANSLSLASIDGEQRLSKAQVILPEQPDLANTAVYHWVDTPQFAPDSQTLAYVGFSVASQKNFPRQFALYTNALHGPTQGDPKLLVTSTANYLELGSWLDASTVTFYADNALYALDVQQDTVAPLAATGTYAHVIAVIE</sequence>
<accession>A0A5A5TJF2</accession>
<dbReference type="SUPFAM" id="SSF69304">
    <property type="entry name" value="Tricorn protease N-terminal domain"/>
    <property type="match status" value="1"/>
</dbReference>
<keyword evidence="1" id="KW-0472">Membrane</keyword>
<dbReference type="Proteomes" id="UP000322530">
    <property type="component" value="Unassembled WGS sequence"/>
</dbReference>
<dbReference type="RefSeq" id="WP_149403989.1">
    <property type="nucleotide sequence ID" value="NZ_BIXY01000096.1"/>
</dbReference>
<name>A0A5A5TJF2_9CHLR</name>
<evidence type="ECO:0008006" key="4">
    <source>
        <dbReference type="Google" id="ProtNLM"/>
    </source>
</evidence>
<evidence type="ECO:0000313" key="2">
    <source>
        <dbReference type="EMBL" id="GCF11143.1"/>
    </source>
</evidence>
<keyword evidence="1" id="KW-0812">Transmembrane</keyword>
<organism evidence="2 3">
    <name type="scientific">Dictyobacter arantiisoli</name>
    <dbReference type="NCBI Taxonomy" id="2014874"/>
    <lineage>
        <taxon>Bacteria</taxon>
        <taxon>Bacillati</taxon>
        <taxon>Chloroflexota</taxon>
        <taxon>Ktedonobacteria</taxon>
        <taxon>Ktedonobacterales</taxon>
        <taxon>Dictyobacteraceae</taxon>
        <taxon>Dictyobacter</taxon>
    </lineage>
</organism>
<keyword evidence="3" id="KW-1185">Reference proteome</keyword>
<evidence type="ECO:0000313" key="3">
    <source>
        <dbReference type="Proteomes" id="UP000322530"/>
    </source>
</evidence>
<dbReference type="EMBL" id="BIXY01000096">
    <property type="protein sequence ID" value="GCF11143.1"/>
    <property type="molecule type" value="Genomic_DNA"/>
</dbReference>
<keyword evidence="1" id="KW-1133">Transmembrane helix</keyword>
<reference evidence="2 3" key="1">
    <citation type="submission" date="2019-01" db="EMBL/GenBank/DDBJ databases">
        <title>Draft genome sequence of Dictyobacter sp. Uno17.</title>
        <authorList>
            <person name="Wang C.M."/>
            <person name="Zheng Y."/>
            <person name="Sakai Y."/>
            <person name="Abe K."/>
            <person name="Yokota A."/>
            <person name="Yabe S."/>
        </authorList>
    </citation>
    <scope>NUCLEOTIDE SEQUENCE [LARGE SCALE GENOMIC DNA]</scope>
    <source>
        <strain evidence="2 3">Uno17</strain>
    </source>
</reference>
<gene>
    <name evidence="2" type="ORF">KDI_47070</name>
</gene>
<feature type="transmembrane region" description="Helical" evidence="1">
    <location>
        <begin position="25"/>
        <end position="44"/>
    </location>
</feature>
<dbReference type="AlphaFoldDB" id="A0A5A5TJF2"/>
<evidence type="ECO:0000256" key="1">
    <source>
        <dbReference type="SAM" id="Phobius"/>
    </source>
</evidence>
<dbReference type="Gene3D" id="2.120.10.30">
    <property type="entry name" value="TolB, C-terminal domain"/>
    <property type="match status" value="1"/>
</dbReference>